<feature type="transmembrane region" description="Helical" evidence="1">
    <location>
        <begin position="334"/>
        <end position="363"/>
    </location>
</feature>
<dbReference type="Proteomes" id="UP000286045">
    <property type="component" value="Unassembled WGS sequence"/>
</dbReference>
<evidence type="ECO:0000256" key="1">
    <source>
        <dbReference type="SAM" id="Phobius"/>
    </source>
</evidence>
<sequence>MSTADPIELQSHHYNSSIADEIWGPSPGNEYPQPRLEMLSSFFVHFEEEQRFEKAIEQEILLTIRVLKQHPERQKLELRADYEREAIGTSYTPEGAIFDLLVRCVFLTACSSPLALGGGSIFRPRWKDSESLERYLTRVYPTSKAPNQDLATFRLGKLSAGYLQLFANIQIRWTNNLTDHLVLLKGDGWKSLYVFRHPGFIKVCLDVLSVDDENLAHTTLEALQLGCLPPDLLKETLSSLDILFPVIGDSSSRAILEKEVQKHQLDKYFLSLFYARPREHERPADALDPTDVRSLYEKYPYWADRLFELWREADDPTPTTRVERWAEARRNPRFTYWCTVVSIMIAISFGIVATALAAVQVWISWCSWIDDPSVPQCGYKRNSNMG</sequence>
<dbReference type="STRING" id="363999.A0A439DBQ5"/>
<keyword evidence="1" id="KW-0812">Transmembrane</keyword>
<dbReference type="AlphaFoldDB" id="A0A439DBQ5"/>
<protein>
    <submittedName>
        <fullName evidence="2">Uncharacterized protein</fullName>
    </submittedName>
</protein>
<dbReference type="EMBL" id="RYZI01000068">
    <property type="protein sequence ID" value="RWA11831.1"/>
    <property type="molecule type" value="Genomic_DNA"/>
</dbReference>
<organism evidence="2 3">
    <name type="scientific">Xylaria grammica</name>
    <dbReference type="NCBI Taxonomy" id="363999"/>
    <lineage>
        <taxon>Eukaryota</taxon>
        <taxon>Fungi</taxon>
        <taxon>Dikarya</taxon>
        <taxon>Ascomycota</taxon>
        <taxon>Pezizomycotina</taxon>
        <taxon>Sordariomycetes</taxon>
        <taxon>Xylariomycetidae</taxon>
        <taxon>Xylariales</taxon>
        <taxon>Xylariaceae</taxon>
        <taxon>Xylaria</taxon>
    </lineage>
</organism>
<gene>
    <name evidence="2" type="ORF">EKO27_g3287</name>
</gene>
<evidence type="ECO:0000313" key="3">
    <source>
        <dbReference type="Proteomes" id="UP000286045"/>
    </source>
</evidence>
<evidence type="ECO:0000313" key="2">
    <source>
        <dbReference type="EMBL" id="RWA11831.1"/>
    </source>
</evidence>
<accession>A0A439DBQ5</accession>
<keyword evidence="1" id="KW-1133">Transmembrane helix</keyword>
<comment type="caution">
    <text evidence="2">The sequence shown here is derived from an EMBL/GenBank/DDBJ whole genome shotgun (WGS) entry which is preliminary data.</text>
</comment>
<name>A0A439DBQ5_9PEZI</name>
<keyword evidence="1" id="KW-0472">Membrane</keyword>
<keyword evidence="3" id="KW-1185">Reference proteome</keyword>
<proteinExistence type="predicted"/>
<reference evidence="2 3" key="1">
    <citation type="submission" date="2018-12" db="EMBL/GenBank/DDBJ databases">
        <title>Draft genome sequence of Xylaria grammica IHI A82.</title>
        <authorList>
            <person name="Buettner E."/>
            <person name="Kellner H."/>
        </authorList>
    </citation>
    <scope>NUCLEOTIDE SEQUENCE [LARGE SCALE GENOMIC DNA]</scope>
    <source>
        <strain evidence="2 3">IHI A82</strain>
    </source>
</reference>